<feature type="transmembrane region" description="Helical" evidence="1">
    <location>
        <begin position="120"/>
        <end position="140"/>
    </location>
</feature>
<keyword evidence="3" id="KW-1185">Reference proteome</keyword>
<feature type="transmembrane region" description="Helical" evidence="1">
    <location>
        <begin position="222"/>
        <end position="242"/>
    </location>
</feature>
<evidence type="ECO:0000256" key="1">
    <source>
        <dbReference type="SAM" id="Phobius"/>
    </source>
</evidence>
<dbReference type="Proteomes" id="UP001055553">
    <property type="component" value="Chromosome"/>
</dbReference>
<reference evidence="3" key="1">
    <citation type="journal article" date="2022" name="Int. J. Syst. Evol. Microbiol.">
        <title>Nanobdella aerobiophila gen. nov., sp. nov., a thermoacidophilic, obligate ectosymbiotic archaeon, and proposal of Nanobdellaceae fam. nov., Nanobdellales ord. nov. and Nanobdellia class. nov.</title>
        <authorList>
            <person name="Kato S."/>
            <person name="Ogasawara A."/>
            <person name="Itoh T."/>
            <person name="Sakai H.D."/>
            <person name="Shimizu M."/>
            <person name="Yuki M."/>
            <person name="Kaneko M."/>
            <person name="Takashina T."/>
            <person name="Ohkuma M."/>
        </authorList>
    </citation>
    <scope>NUCLEOTIDE SEQUENCE [LARGE SCALE GENOMIC DNA]</scope>
    <source>
        <strain evidence="3">MJ1</strain>
    </source>
</reference>
<gene>
    <name evidence="2" type="ORF">MJ1_0502</name>
</gene>
<proteinExistence type="predicted"/>
<feature type="transmembrane region" description="Helical" evidence="1">
    <location>
        <begin position="146"/>
        <end position="166"/>
    </location>
</feature>
<keyword evidence="1" id="KW-1133">Transmembrane helix</keyword>
<dbReference type="RefSeq" id="WP_258392970.1">
    <property type="nucleotide sequence ID" value="NZ_AP019769.1"/>
</dbReference>
<evidence type="ECO:0000313" key="2">
    <source>
        <dbReference type="EMBL" id="BBL45655.1"/>
    </source>
</evidence>
<keyword evidence="1" id="KW-0472">Membrane</keyword>
<protein>
    <submittedName>
        <fullName evidence="2">Uncharacterized protein</fullName>
    </submittedName>
</protein>
<feature type="transmembrane region" description="Helical" evidence="1">
    <location>
        <begin position="248"/>
        <end position="266"/>
    </location>
</feature>
<accession>A0A915WSU2</accession>
<sequence length="390" mass="45637">MNYKERIILLSNNLLSGILNSIYFVYPSFYHFNSSIYFFIVFISYFGSILSSIIFGNIKVNGNNYIKWSLVGIAGPLLSILFLFYPNTYLYIFSYLLFSFTYYSTYFVFLLYYKDVKLNFYFNIYWTIGEIIPQISLLFVSIMLNLYIISILLLLSILVVLSREIYMFLFTEAYELNLLVKIDKIFSQIDHDISNFGTLVPLFEGLLYPINIRKLKFGYIELYNFFVLIGFSLVWSSLVFLVDKINLGNIYPLLLFINGLYTSIFYKIYKRTINNNNVNIGILSRLSMGVILIIFSVIYSVLSIPINGIIMTVLFILAAYSWTMFQFFFDNFIIIKYPEKFGNVYFFRNLGGMFGSIILLFISLFNGLILSLAILGISIFFFRSYFKKVI</sequence>
<keyword evidence="1" id="KW-0812">Transmembrane</keyword>
<dbReference type="AlphaFoldDB" id="A0A915WSU2"/>
<feature type="transmembrane region" description="Helical" evidence="1">
    <location>
        <begin position="368"/>
        <end position="386"/>
    </location>
</feature>
<dbReference type="GeneID" id="74568449"/>
<dbReference type="EMBL" id="AP019769">
    <property type="protein sequence ID" value="BBL45655.1"/>
    <property type="molecule type" value="Genomic_DNA"/>
</dbReference>
<feature type="transmembrane region" description="Helical" evidence="1">
    <location>
        <begin position="65"/>
        <end position="85"/>
    </location>
</feature>
<feature type="transmembrane region" description="Helical" evidence="1">
    <location>
        <begin position="278"/>
        <end position="302"/>
    </location>
</feature>
<feature type="transmembrane region" description="Helical" evidence="1">
    <location>
        <begin position="341"/>
        <end position="362"/>
    </location>
</feature>
<feature type="transmembrane region" description="Helical" evidence="1">
    <location>
        <begin position="308"/>
        <end position="329"/>
    </location>
</feature>
<feature type="transmembrane region" description="Helical" evidence="1">
    <location>
        <begin position="36"/>
        <end position="58"/>
    </location>
</feature>
<name>A0A915WSU2_9ARCH</name>
<dbReference type="KEGG" id="naer:MJ1_0502"/>
<evidence type="ECO:0000313" key="3">
    <source>
        <dbReference type="Proteomes" id="UP001055553"/>
    </source>
</evidence>
<organism evidence="2 3">
    <name type="scientific">Nanobdella aerobiophila</name>
    <dbReference type="NCBI Taxonomy" id="2586965"/>
    <lineage>
        <taxon>Archaea</taxon>
        <taxon>Nanobdellota</taxon>
        <taxon>Nanobdellia</taxon>
        <taxon>Nanobdellales</taxon>
        <taxon>Nanobdellaceae</taxon>
        <taxon>Nanobdella</taxon>
    </lineage>
</organism>
<feature type="transmembrane region" description="Helical" evidence="1">
    <location>
        <begin position="7"/>
        <end position="30"/>
    </location>
</feature>
<feature type="transmembrane region" description="Helical" evidence="1">
    <location>
        <begin position="91"/>
        <end position="113"/>
    </location>
</feature>